<reference evidence="9 12" key="2">
    <citation type="submission" date="2019-07" db="EMBL/GenBank/DDBJ databases">
        <title>Whole genome shotgun sequence of Alkalibacterium putridalgicola NBRC 103243.</title>
        <authorList>
            <person name="Hosoyama A."/>
            <person name="Uohara A."/>
            <person name="Ohji S."/>
            <person name="Ichikawa N."/>
        </authorList>
    </citation>
    <scope>NUCLEOTIDE SEQUENCE [LARGE SCALE GENOMIC DNA]</scope>
    <source>
        <strain evidence="9 12">NBRC 103243</strain>
    </source>
</reference>
<dbReference type="Pfam" id="PF04616">
    <property type="entry name" value="Glyco_hydro_43"/>
    <property type="match status" value="1"/>
</dbReference>
<accession>A0A1H7R985</accession>
<feature type="site" description="Important for catalytic activity, responsible for pKa modulation of the active site Glu and correct orientation of both the proton donor and substrate" evidence="5">
    <location>
        <position position="128"/>
    </location>
</feature>
<dbReference type="Proteomes" id="UP000198548">
    <property type="component" value="Unassembled WGS sequence"/>
</dbReference>
<keyword evidence="12" id="KW-1185">Reference proteome</keyword>
<dbReference type="Pfam" id="PF17851">
    <property type="entry name" value="GH43_C2"/>
    <property type="match status" value="1"/>
</dbReference>
<dbReference type="SUPFAM" id="SSF75005">
    <property type="entry name" value="Arabinanase/levansucrase/invertase"/>
    <property type="match status" value="1"/>
</dbReference>
<evidence type="ECO:0000256" key="3">
    <source>
        <dbReference type="ARBA" id="ARBA00023295"/>
    </source>
</evidence>
<dbReference type="InterPro" id="IPR041542">
    <property type="entry name" value="GH43_C2"/>
</dbReference>
<dbReference type="InterPro" id="IPR051795">
    <property type="entry name" value="Glycosyl_Hydrlase_43"/>
</dbReference>
<dbReference type="InterPro" id="IPR023296">
    <property type="entry name" value="Glyco_hydro_beta-prop_sf"/>
</dbReference>
<feature type="domain" description="Beta-xylosidase C-terminal Concanavalin A-like" evidence="8">
    <location>
        <begin position="332"/>
        <end position="532"/>
    </location>
</feature>
<gene>
    <name evidence="9" type="primary">xynD</name>
    <name evidence="9" type="ORF">APU01nite_08870</name>
    <name evidence="10" type="ORF">SAMN04488100_10413</name>
</gene>
<proteinExistence type="inferred from homology"/>
<keyword evidence="2 6" id="KW-0378">Hydrolase</keyword>
<evidence type="ECO:0000256" key="1">
    <source>
        <dbReference type="ARBA" id="ARBA00009865"/>
    </source>
</evidence>
<dbReference type="STRING" id="426703.SAMN04488100_10413"/>
<sequence>MSMIQNPVLKGFNPDPSMLRVGDDYYIAVSTFEWFPGVVIYHSKDMVNWHQVARPLNRVELLDMKGNPDSGGVWAPQLSYADGQFHLIYSDVKVTGGIYKDVTNYLTTCETIDGEWSEPVYMNQSGFDPSLFHDKDGRKWFVNMVWDHRVGNHDFGGIVLQEYSHDEKKLIGDRKIIYKGTDVGLTEAPHLYHIGEYYYLLTAEGGTMYEHHATLARSKNIDGPYETHPDNPLISSWGHPRLALQKAGHASLVETQNGEWYLAHLTGRPTKAPGDVLLMDRGYCQLGRETAIQKLEWKDGWPYVVDGNYPKVQVEAPDLPEQKWNDDFPVVDQFDSEELGGQWQTLRIPYTQFASLTDNPGNLRLYGAGGFSNLHKQALVARRWQAFEFEAETKVSADPVTFQQQAGLVNYYNTKNWTSVHLTWDEDKGKIIDLYASERNSVSNPLGADTIKVPDEAEAIWFKVKVDQYTYQYSYSFDGESWNEIPVVFDSWKLSDEYIQESGFFTGAFVGMSCIDTSGMQMAADFEYFRYEEVEDTRNHWTQTRHYNEEKSTGRSKTALGKTGTSK</sequence>
<dbReference type="GO" id="GO:0005975">
    <property type="term" value="P:carbohydrate metabolic process"/>
    <property type="evidence" value="ECO:0007669"/>
    <property type="project" value="InterPro"/>
</dbReference>
<organism evidence="10 11">
    <name type="scientific">Alkalibacterium putridalgicola</name>
    <dbReference type="NCBI Taxonomy" id="426703"/>
    <lineage>
        <taxon>Bacteria</taxon>
        <taxon>Bacillati</taxon>
        <taxon>Bacillota</taxon>
        <taxon>Bacilli</taxon>
        <taxon>Lactobacillales</taxon>
        <taxon>Carnobacteriaceae</taxon>
        <taxon>Alkalibacterium</taxon>
    </lineage>
</organism>
<feature type="region of interest" description="Disordered" evidence="7">
    <location>
        <begin position="543"/>
        <end position="567"/>
    </location>
</feature>
<protein>
    <submittedName>
        <fullName evidence="9">Glycosyl hydrolase</fullName>
    </submittedName>
    <submittedName>
        <fullName evidence="10">Xylan 1,4-beta-xylosidase</fullName>
    </submittedName>
</protein>
<dbReference type="EMBL" id="BJUX01000007">
    <property type="protein sequence ID" value="GEK88848.1"/>
    <property type="molecule type" value="Genomic_DNA"/>
</dbReference>
<evidence type="ECO:0000313" key="9">
    <source>
        <dbReference type="EMBL" id="GEK88848.1"/>
    </source>
</evidence>
<evidence type="ECO:0000259" key="8">
    <source>
        <dbReference type="Pfam" id="PF17851"/>
    </source>
</evidence>
<dbReference type="Gene3D" id="2.115.10.20">
    <property type="entry name" value="Glycosyl hydrolase domain, family 43"/>
    <property type="match status" value="1"/>
</dbReference>
<evidence type="ECO:0000256" key="4">
    <source>
        <dbReference type="PIRSR" id="PIRSR606710-1"/>
    </source>
</evidence>
<comment type="similarity">
    <text evidence="1 6">Belongs to the glycosyl hydrolase 43 family.</text>
</comment>
<feature type="active site" description="Proton acceptor" evidence="4">
    <location>
        <position position="15"/>
    </location>
</feature>
<dbReference type="InterPro" id="IPR013320">
    <property type="entry name" value="ConA-like_dom_sf"/>
</dbReference>
<dbReference type="Proteomes" id="UP000321425">
    <property type="component" value="Unassembled WGS sequence"/>
</dbReference>
<dbReference type="PANTHER" id="PTHR42812:SF12">
    <property type="entry name" value="BETA-XYLOSIDASE-RELATED"/>
    <property type="match status" value="1"/>
</dbReference>
<evidence type="ECO:0000313" key="10">
    <source>
        <dbReference type="EMBL" id="SEL56811.1"/>
    </source>
</evidence>
<dbReference type="SUPFAM" id="SSF49899">
    <property type="entry name" value="Concanavalin A-like lectins/glucanases"/>
    <property type="match status" value="1"/>
</dbReference>
<evidence type="ECO:0000256" key="2">
    <source>
        <dbReference type="ARBA" id="ARBA00022801"/>
    </source>
</evidence>
<dbReference type="CDD" id="cd09000">
    <property type="entry name" value="GH43_SXA-like"/>
    <property type="match status" value="1"/>
</dbReference>
<reference evidence="10 11" key="1">
    <citation type="submission" date="2016-10" db="EMBL/GenBank/DDBJ databases">
        <authorList>
            <person name="de Groot N.N."/>
        </authorList>
    </citation>
    <scope>NUCLEOTIDE SEQUENCE [LARGE SCALE GENOMIC DNA]</scope>
    <source>
        <strain evidence="10 11">DSM 19182</strain>
    </source>
</reference>
<dbReference type="Gene3D" id="2.60.120.200">
    <property type="match status" value="1"/>
</dbReference>
<evidence type="ECO:0000313" key="11">
    <source>
        <dbReference type="Proteomes" id="UP000198548"/>
    </source>
</evidence>
<dbReference type="GO" id="GO:0004553">
    <property type="term" value="F:hydrolase activity, hydrolyzing O-glycosyl compounds"/>
    <property type="evidence" value="ECO:0007669"/>
    <property type="project" value="InterPro"/>
</dbReference>
<evidence type="ECO:0000313" key="12">
    <source>
        <dbReference type="Proteomes" id="UP000321425"/>
    </source>
</evidence>
<dbReference type="OrthoDB" id="9801455at2"/>
<name>A0A1H7R985_9LACT</name>
<evidence type="ECO:0000256" key="6">
    <source>
        <dbReference type="RuleBase" id="RU361187"/>
    </source>
</evidence>
<dbReference type="InterPro" id="IPR006710">
    <property type="entry name" value="Glyco_hydro_43"/>
</dbReference>
<evidence type="ECO:0000256" key="5">
    <source>
        <dbReference type="PIRSR" id="PIRSR606710-2"/>
    </source>
</evidence>
<dbReference type="EMBL" id="FOBL01000004">
    <property type="protein sequence ID" value="SEL56811.1"/>
    <property type="molecule type" value="Genomic_DNA"/>
</dbReference>
<dbReference type="AlphaFoldDB" id="A0A1H7R985"/>
<dbReference type="PANTHER" id="PTHR42812">
    <property type="entry name" value="BETA-XYLOSIDASE"/>
    <property type="match status" value="1"/>
</dbReference>
<keyword evidence="3 6" id="KW-0326">Glycosidase</keyword>
<feature type="active site" description="Proton donor" evidence="4">
    <location>
        <position position="187"/>
    </location>
</feature>
<evidence type="ECO:0000256" key="7">
    <source>
        <dbReference type="SAM" id="MobiDB-lite"/>
    </source>
</evidence>